<feature type="compositionally biased region" description="Low complexity" evidence="2">
    <location>
        <begin position="642"/>
        <end position="661"/>
    </location>
</feature>
<evidence type="ECO:0000256" key="1">
    <source>
        <dbReference type="PROSITE-ProRule" id="PRU00047"/>
    </source>
</evidence>
<keyword evidence="6" id="KW-1185">Reference proteome</keyword>
<organism evidence="5 6">
    <name type="scientific">Cannabis sativa</name>
    <name type="common">Hemp</name>
    <name type="synonym">Marijuana</name>
    <dbReference type="NCBI Taxonomy" id="3483"/>
    <lineage>
        <taxon>Eukaryota</taxon>
        <taxon>Viridiplantae</taxon>
        <taxon>Streptophyta</taxon>
        <taxon>Embryophyta</taxon>
        <taxon>Tracheophyta</taxon>
        <taxon>Spermatophyta</taxon>
        <taxon>Magnoliopsida</taxon>
        <taxon>eudicotyledons</taxon>
        <taxon>Gunneridae</taxon>
        <taxon>Pentapetalae</taxon>
        <taxon>rosids</taxon>
        <taxon>fabids</taxon>
        <taxon>Rosales</taxon>
        <taxon>Cannabaceae</taxon>
        <taxon>Cannabis</taxon>
    </lineage>
</organism>
<dbReference type="PANTHER" id="PTHR33116:SF86">
    <property type="entry name" value="REVERSE TRANSCRIPTASE DOMAIN-CONTAINING PROTEIN"/>
    <property type="match status" value="1"/>
</dbReference>
<dbReference type="Pfam" id="PF13456">
    <property type="entry name" value="RVT_3"/>
    <property type="match status" value="1"/>
</dbReference>
<feature type="region of interest" description="Disordered" evidence="2">
    <location>
        <begin position="86"/>
        <end position="107"/>
    </location>
</feature>
<protein>
    <recommendedName>
        <fullName evidence="7">Reverse transcriptase domain-containing protein</fullName>
    </recommendedName>
</protein>
<dbReference type="EMBL" id="UZAU01000444">
    <property type="status" value="NOT_ANNOTATED_CDS"/>
    <property type="molecule type" value="Genomic_DNA"/>
</dbReference>
<feature type="compositionally biased region" description="Polar residues" evidence="2">
    <location>
        <begin position="662"/>
        <end position="675"/>
    </location>
</feature>
<dbReference type="InterPro" id="IPR036397">
    <property type="entry name" value="RNaseH_sf"/>
</dbReference>
<dbReference type="SUPFAM" id="SSF56672">
    <property type="entry name" value="DNA/RNA polymerases"/>
    <property type="match status" value="1"/>
</dbReference>
<dbReference type="InterPro" id="IPR002156">
    <property type="entry name" value="RNaseH_domain"/>
</dbReference>
<keyword evidence="1" id="KW-0479">Metal-binding</keyword>
<feature type="region of interest" description="Disordered" evidence="2">
    <location>
        <begin position="637"/>
        <end position="722"/>
    </location>
</feature>
<dbReference type="CDD" id="cd06222">
    <property type="entry name" value="RNase_H_like"/>
    <property type="match status" value="1"/>
</dbReference>
<dbReference type="Gramene" id="evm.model.05.723">
    <property type="protein sequence ID" value="cds.evm.model.05.723"/>
    <property type="gene ID" value="evm.TU.05.723"/>
</dbReference>
<dbReference type="InterPro" id="IPR026960">
    <property type="entry name" value="RVT-Znf"/>
</dbReference>
<dbReference type="InterPro" id="IPR001878">
    <property type="entry name" value="Znf_CCHC"/>
</dbReference>
<dbReference type="CDD" id="cd01650">
    <property type="entry name" value="RT_nLTR_like"/>
    <property type="match status" value="1"/>
</dbReference>
<dbReference type="InterPro" id="IPR036610">
    <property type="entry name" value="PEBP-like_sf"/>
</dbReference>
<proteinExistence type="predicted"/>
<name>A0A803PRL1_CANSA</name>
<feature type="domain" description="CCHC-type" evidence="3">
    <location>
        <begin position="475"/>
        <end position="490"/>
    </location>
</feature>
<evidence type="ECO:0000259" key="3">
    <source>
        <dbReference type="PROSITE" id="PS50158"/>
    </source>
</evidence>
<dbReference type="Pfam" id="PF00078">
    <property type="entry name" value="RVT_1"/>
    <property type="match status" value="1"/>
</dbReference>
<dbReference type="SUPFAM" id="SSF56219">
    <property type="entry name" value="DNase I-like"/>
    <property type="match status" value="1"/>
</dbReference>
<dbReference type="Pfam" id="PF13966">
    <property type="entry name" value="zf-RVT"/>
    <property type="match status" value="1"/>
</dbReference>
<dbReference type="PROSITE" id="PS50158">
    <property type="entry name" value="ZF_CCHC"/>
    <property type="match status" value="1"/>
</dbReference>
<dbReference type="SUPFAM" id="SSF49777">
    <property type="entry name" value="PEBP-like"/>
    <property type="match status" value="1"/>
</dbReference>
<dbReference type="InterPro" id="IPR044730">
    <property type="entry name" value="RNase_H-like_dom_plant"/>
</dbReference>
<dbReference type="GO" id="GO:0004523">
    <property type="term" value="F:RNA-DNA hybrid ribonuclease activity"/>
    <property type="evidence" value="ECO:0007669"/>
    <property type="project" value="InterPro"/>
</dbReference>
<dbReference type="Gene3D" id="3.60.10.10">
    <property type="entry name" value="Endonuclease/exonuclease/phosphatase"/>
    <property type="match status" value="1"/>
</dbReference>
<dbReference type="PROSITE" id="PS01220">
    <property type="entry name" value="PBP"/>
    <property type="match status" value="1"/>
</dbReference>
<reference evidence="5" key="2">
    <citation type="submission" date="2021-03" db="UniProtKB">
        <authorList>
            <consortium name="EnsemblPlants"/>
        </authorList>
    </citation>
    <scope>IDENTIFICATION</scope>
</reference>
<keyword evidence="1" id="KW-0863">Zinc-finger</keyword>
<dbReference type="GO" id="GO:0008270">
    <property type="term" value="F:zinc ion binding"/>
    <property type="evidence" value="ECO:0007669"/>
    <property type="project" value="UniProtKB-KW"/>
</dbReference>
<dbReference type="InterPro" id="IPR000477">
    <property type="entry name" value="RT_dom"/>
</dbReference>
<dbReference type="PANTHER" id="PTHR33116">
    <property type="entry name" value="REVERSE TRANSCRIPTASE ZINC-BINDING DOMAIN-CONTAINING PROTEIN-RELATED-RELATED"/>
    <property type="match status" value="1"/>
</dbReference>
<evidence type="ECO:0008006" key="7">
    <source>
        <dbReference type="Google" id="ProtNLM"/>
    </source>
</evidence>
<dbReference type="Gene3D" id="3.90.280.10">
    <property type="entry name" value="PEBP-like"/>
    <property type="match status" value="1"/>
</dbReference>
<keyword evidence="1" id="KW-0862">Zinc</keyword>
<accession>A0A803PRL1</accession>
<dbReference type="InterPro" id="IPR012337">
    <property type="entry name" value="RNaseH-like_sf"/>
</dbReference>
<dbReference type="InterPro" id="IPR001858">
    <property type="entry name" value="Phosphatidylethanolamine-bd_CS"/>
</dbReference>
<sequence>MTVIYNNPDKQVCNGYEFMPSNILSKPRVDIGGEDMRTSYTLIMVDPDAPSPSDPYLKEHLHCAPRRPSLRLLCLSTSMLTDQISSSSSSNFQSSDESPKSFSHPSPCRGGSTLMAIDSHPSAFSQLGSESSTLLTIWEKACPAINVSLTGLIPSLNKSHYDPYFLLIITAYSSSLRGYSLNCSFYQPGQWMDLDNPPPDLVFNTCLLFSLYHSSTSLDLGDLSGRSLIALCLVSYLRPVLGLRKLTLFVHYPSFVPLLLKMEDLAKSFSAALHLTDTENTIHSLAEHVDPNEGLPPAPPQFHLMATLFTTKNFNHNALKNYLEKHWKGRFPVSVKERSPNSKLYLAAFHCEGDRRRTILNQPWTFDKCPILLEIPDTDSTLSPETMRKIPFWVQIHNIPFSRRSISLAKLLGQITGTLLEIHQPSLLETWGSYMRVRIMFDVTKPLPRGIPIVFPGLASPTWLELKYEDIPDHCYYCGRLGHSYPSCTEYMRASDESTQPPPLPYENVLRGTSRPNHGPFGILPNPLIINSPTIVSLPNAPTTYQTTNLIPINHPRGQVLNQDFSFHNNQTNYADAAGLFLSSSQNLGIPPLGDQGAGPSNLGSNHSLAPPGQLHSIAPPGPNFAALLSVATGGNLSCSVSPQQSSNPGSRGSSSPSSSQLQAPLMTSTSTAQLDPTPVGHMADIPSTLAFAIGSNDVPPRRPPQKKNHSTPSSGFKRQLATVGNEQREMLKRHRPHSGQDVVEAKLGFDFGFEVPRVGLSGGLFLLWTSDLDVTIINYSLNHIHCFISSDSFSSFNFTAFYGAPNPANRSQTWELLSRIGLSCISVPWCVLGDFNDFLTWEDKSSRNLGHGPSPLFRTFINKYDFQVLQPTGPALTWTNNGQGNRRTLERLDWAGGNSSWHCQFPNSTLNHLDFFGSDHRAIQLSLNPNFHSRCPRRKDKRFLFENVWLSEPHWNDVILEAWSSNPPSNDPSSVLLRKQSNCSTFLSSWKHKAFFGFQNRIKQAHQALEQARKTDDTSPESYYRQKTLQANLDSLLLKEETYWKQRSRIQWLQSGDKNTRFFHKFASNRKRSNRIASLTAEDGTVCQDPESILSLIQTFYSNLFTSQSPHELDIEAALSDPIPLPEPSHYHLLEDAFSSSEVEKALFQMGPDKAPGIDGFNNKFYQKNWSVVGKDVTEAILNVLNNDADISPFNSTLITLIPKVKKPVSLKDYRPISLCTTIYKIISKVLANRLKVILGPLISPNQSAFLKGRLISDNILMAQEILHSINNKKHGRESWMAVKLDMAKAFDRVEWKFLHKMMQKFQFPSRFIKLVMACITTATFKFNINGQALGLVTPSRGIRQGDPLSPYLFLICAEGLSTIFKRVERQDEAFGIKITRSAPKISHLLFADDSILFCKSNIQACNAIKEALDQYQNISGQQVNFQKSSLFFSPNTSLTYQTLIQDYMQIPMTNHLDKYLGLPQCFGRSKSSSFNSLKDRIWSYLSKWNGKFLSKGGKEILLKAVIQAIPSYAMSVFKLPDSFCNFVEKEMANFWWGIADGKHKLHWKSWKSLCNSKSIGGLGFRSLKPFNQAMLAKQAWRIHNNQSPLLTQLFKAKYFPRTSFLDSSMGHYPSYVWRSIHWGKSLLKSGLCKRIGNGANTGILDPWIPNHRIFPSQVPPSLTHVSNLLLPNGDWNIPLLRAYFQQDTVNDILSLPPPDPSKPDTYFWQHSTSGHYSVRTGYHVAKQAINRVQPSSSNTETLTRWWKSLWRLPIPPKIRHFVYRLAQHSLPTTNNLYNRHCISSPICPRCSLCFESVQHALFECQEMKKAWSGTIFISIIKTTKHMNIFDILLLMQLNFSKDEFNLFLCMLWKCWNARNASIFRNQTLRPETIEQEAQDYLAFYQAALDKRGNHSQSTSDRDLLVWEPPPVGLLKLNTDAAISSHQNRTGGGALVRDHTGKIIAATAFNRIGQLQPQAAEGWALLEALKWCQDKGININHAEVDCKNLLTELQTSNENLTSFGNIINAIRRLLSSFPTVTLHHTRRQGNTAAHNLAQMSIGLDNTWSWNSQDPYPFPL</sequence>
<dbReference type="GO" id="GO:0003676">
    <property type="term" value="F:nucleic acid binding"/>
    <property type="evidence" value="ECO:0007669"/>
    <property type="project" value="InterPro"/>
</dbReference>
<dbReference type="Gene3D" id="3.30.420.10">
    <property type="entry name" value="Ribonuclease H-like superfamily/Ribonuclease H"/>
    <property type="match status" value="1"/>
</dbReference>
<feature type="compositionally biased region" description="Low complexity" evidence="2">
    <location>
        <begin position="86"/>
        <end position="96"/>
    </location>
</feature>
<dbReference type="Proteomes" id="UP000596661">
    <property type="component" value="Chromosome 5"/>
</dbReference>
<dbReference type="InterPro" id="IPR036691">
    <property type="entry name" value="Endo/exonu/phosph_ase_sf"/>
</dbReference>
<dbReference type="PROSITE" id="PS50878">
    <property type="entry name" value="RT_POL"/>
    <property type="match status" value="1"/>
</dbReference>
<feature type="region of interest" description="Disordered" evidence="2">
    <location>
        <begin position="591"/>
        <end position="618"/>
    </location>
</feature>
<evidence type="ECO:0000259" key="4">
    <source>
        <dbReference type="PROSITE" id="PS50878"/>
    </source>
</evidence>
<evidence type="ECO:0000256" key="2">
    <source>
        <dbReference type="SAM" id="MobiDB-lite"/>
    </source>
</evidence>
<reference evidence="5" key="1">
    <citation type="submission" date="2018-11" db="EMBL/GenBank/DDBJ databases">
        <authorList>
            <person name="Grassa J C."/>
        </authorList>
    </citation>
    <scope>NUCLEOTIDE SEQUENCE [LARGE SCALE GENOMIC DNA]</scope>
</reference>
<feature type="domain" description="Reverse transcriptase" evidence="4">
    <location>
        <begin position="1184"/>
        <end position="1466"/>
    </location>
</feature>
<evidence type="ECO:0000313" key="6">
    <source>
        <dbReference type="Proteomes" id="UP000596661"/>
    </source>
</evidence>
<dbReference type="EnsemblPlants" id="evm.model.05.723">
    <property type="protein sequence ID" value="cds.evm.model.05.723"/>
    <property type="gene ID" value="evm.TU.05.723"/>
</dbReference>
<dbReference type="SUPFAM" id="SSF53098">
    <property type="entry name" value="Ribonuclease H-like"/>
    <property type="match status" value="1"/>
</dbReference>
<dbReference type="InterPro" id="IPR043502">
    <property type="entry name" value="DNA/RNA_pol_sf"/>
</dbReference>
<evidence type="ECO:0000313" key="5">
    <source>
        <dbReference type="EnsemblPlants" id="cds.evm.model.05.723"/>
    </source>
</evidence>